<dbReference type="OrthoDB" id="9983468at2"/>
<proteinExistence type="predicted"/>
<name>A0A2I1DIL5_9PROT</name>
<accession>A0A2I1DIL5</accession>
<sequence length="201" mass="22078">MIEVSIFGNYLNAQWVCRANGKFLGAAFLARQSAVESALSSLSNGHDVRTTDYLKNIGAYMHSMTRINGYVYAIVIPSLSALVLEKDKGEKEDSEDKSHEQSLVWHCEGPNIVWEKIVDIVDTPLLPSWKEYILKGLGSSLLAEARNSCRLPDIPGDRLISATVEGDADGWQGATIKLQPDDVTALVMHGLETGRLDPYAD</sequence>
<protein>
    <submittedName>
        <fullName evidence="1">Uncharacterized protein</fullName>
    </submittedName>
</protein>
<keyword evidence="2" id="KW-1185">Reference proteome</keyword>
<dbReference type="Proteomes" id="UP000234329">
    <property type="component" value="Unassembled WGS sequence"/>
</dbReference>
<evidence type="ECO:0000313" key="1">
    <source>
        <dbReference type="EMBL" id="PKY09720.1"/>
    </source>
</evidence>
<reference evidence="1 2" key="1">
    <citation type="submission" date="2017-03" db="EMBL/GenBank/DDBJ databases">
        <title>Draft genime sequence of the acidophilic sulfur-oxidizing bacterium Acidithiobacillus sp. SH, isolated from seawater.</title>
        <authorList>
            <person name="Sharmin S."/>
            <person name="Tokuhisa M."/>
            <person name="Kanao T."/>
            <person name="Kamimura K."/>
        </authorList>
    </citation>
    <scope>NUCLEOTIDE SEQUENCE [LARGE SCALE GENOMIC DNA]</scope>
    <source>
        <strain evidence="1 2">SH</strain>
    </source>
</reference>
<dbReference type="AlphaFoldDB" id="A0A2I1DIL5"/>
<dbReference type="RefSeq" id="WP_101538810.1">
    <property type="nucleotide sequence ID" value="NZ_MXAV01000052.1"/>
</dbReference>
<organism evidence="1 2">
    <name type="scientific">Acidithiobacillus marinus</name>
    <dbReference type="NCBI Taxonomy" id="187490"/>
    <lineage>
        <taxon>Bacteria</taxon>
        <taxon>Pseudomonadati</taxon>
        <taxon>Pseudomonadota</taxon>
        <taxon>Acidithiobacillia</taxon>
        <taxon>Acidithiobacillales</taxon>
        <taxon>Acidithiobacillaceae</taxon>
        <taxon>Acidithiobacillus</taxon>
    </lineage>
</organism>
<gene>
    <name evidence="1" type="ORF">B1757_13405</name>
</gene>
<dbReference type="EMBL" id="MXAV01000052">
    <property type="protein sequence ID" value="PKY09720.1"/>
    <property type="molecule type" value="Genomic_DNA"/>
</dbReference>
<comment type="caution">
    <text evidence="1">The sequence shown here is derived from an EMBL/GenBank/DDBJ whole genome shotgun (WGS) entry which is preliminary data.</text>
</comment>
<dbReference type="InParanoid" id="A0A2I1DIL5"/>
<evidence type="ECO:0000313" key="2">
    <source>
        <dbReference type="Proteomes" id="UP000234329"/>
    </source>
</evidence>